<dbReference type="GO" id="GO:0016020">
    <property type="term" value="C:membrane"/>
    <property type="evidence" value="ECO:0007669"/>
    <property type="project" value="TreeGrafter"/>
</dbReference>
<name>A0A9W7G2N5_9STRA</name>
<dbReference type="GO" id="GO:0007015">
    <property type="term" value="P:actin filament organization"/>
    <property type="evidence" value="ECO:0007669"/>
    <property type="project" value="TreeGrafter"/>
</dbReference>
<gene>
    <name evidence="8" type="ORF">TrCOL_g5519</name>
</gene>
<evidence type="ECO:0000256" key="4">
    <source>
        <dbReference type="ARBA" id="ARBA00023175"/>
    </source>
</evidence>
<feature type="binding site" evidence="6">
    <location>
        <begin position="198"/>
        <end position="205"/>
    </location>
    <ligand>
        <name>ATP</name>
        <dbReference type="ChEBI" id="CHEBI:30616"/>
    </ligand>
</feature>
<dbReference type="Gene3D" id="3.40.850.10">
    <property type="entry name" value="Kinesin motor domain"/>
    <property type="match status" value="1"/>
</dbReference>
<dbReference type="InterPro" id="IPR027417">
    <property type="entry name" value="P-loop_NTPase"/>
</dbReference>
<dbReference type="GO" id="GO:0016459">
    <property type="term" value="C:myosin complex"/>
    <property type="evidence" value="ECO:0007669"/>
    <property type="project" value="UniProtKB-KW"/>
</dbReference>
<dbReference type="GO" id="GO:0005737">
    <property type="term" value="C:cytoplasm"/>
    <property type="evidence" value="ECO:0007669"/>
    <property type="project" value="TreeGrafter"/>
</dbReference>
<evidence type="ECO:0000256" key="5">
    <source>
        <dbReference type="ARBA" id="ARBA00023203"/>
    </source>
</evidence>
<dbReference type="Gene3D" id="1.10.10.820">
    <property type="match status" value="1"/>
</dbReference>
<keyword evidence="4 6" id="KW-0505">Motor protein</keyword>
<protein>
    <recommendedName>
        <fullName evidence="7">Myosin motor domain-containing protein</fullName>
    </recommendedName>
</protein>
<dbReference type="PANTHER" id="PTHR13140:SF706">
    <property type="entry name" value="DILUTE CLASS UNCONVENTIONAL MYOSIN, ISOFORM C"/>
    <property type="match status" value="1"/>
</dbReference>
<keyword evidence="1 6" id="KW-0547">Nucleotide-binding</keyword>
<dbReference type="Gene3D" id="1.20.120.720">
    <property type="entry name" value="Myosin VI head, motor domain, U50 subdomain"/>
    <property type="match status" value="1"/>
</dbReference>
<dbReference type="Pfam" id="PF00063">
    <property type="entry name" value="Myosin_head"/>
    <property type="match status" value="1"/>
</dbReference>
<accession>A0A9W7G2N5</accession>
<comment type="similarity">
    <text evidence="6">Belongs to the TRAFAC class myosin-kinesin ATPase superfamily. Myosin family.</text>
</comment>
<dbReference type="GO" id="GO:0051015">
    <property type="term" value="F:actin filament binding"/>
    <property type="evidence" value="ECO:0007669"/>
    <property type="project" value="TreeGrafter"/>
</dbReference>
<dbReference type="InterPro" id="IPR001609">
    <property type="entry name" value="Myosin_head_motor_dom-like"/>
</dbReference>
<dbReference type="GO" id="GO:0005524">
    <property type="term" value="F:ATP binding"/>
    <property type="evidence" value="ECO:0007669"/>
    <property type="project" value="UniProtKB-UniRule"/>
</dbReference>
<sequence length="779" mass="88678">MPPKRSRRMSSLDEVIRMNAEETSYFVKHPDLLFHAAILSRNPAMDLKREMIMPNSNSDDIPEVRYKLYRPHDHKFNKTQKYQTCSISELGPRISSIESMAIQADMVKCPDITEPFIMWNMLMRFLNDEIYTSIGDILICVNPFKNIKGLYDNERIIAVKEQPDLQDLSESPHVYNMANAAINGLTYKNKTQSIIISGESGAGKTEQTKKCLHFYSHSSSVPLPYSKPRSATIPDSDSISSRILSANPILEAFGNAKTVRNNNSSRFGKWMKIRFRRVSSEEIVMVGCHTDHYLLEKARLVSHSANERTFHIFYQLLSGGLETDLLNKFQLDDKSANYFYYLSFGDSEVDNIDDEAELNTTLAAFETLGFEPEEIEALLASLAGVLFLGNVDFVETDSDGTMAMDSSTPDLNSCASLLGVNPDRLDRAVTTKERTVRTETIISPLSKEQSTSFRDALAKAIYGAIFDWVMMKVNESMKVPVKNTMVPFIGILDIFGFEIFEENCFEQLCINYCNEKLQKHFVEQIIKKEEAMYKEEQVTYTSSEIVDNSDVLELIEDRRIGILPMLDEECKVNKGSDKGFLSKVTKAHKNNNRFKAGAPFKEAEFMIDHYAGRVKYETTGWMERNKDELPAHLEAMMAKSQNSFLKGLFAVKLEAKEKLEKTKLPGHKHALVSESGEFIKQLNSLADALESSQPHFIRCIKPNSHKEASLIEPELVVEQLRYSGVLEAVKIRKQGYPFRPKHNDFIQRYWSLVPNFEKTVGDFNSVDDDERCITLVTLL</sequence>
<keyword evidence="3 6" id="KW-0518">Myosin</keyword>
<evidence type="ECO:0000313" key="9">
    <source>
        <dbReference type="Proteomes" id="UP001165065"/>
    </source>
</evidence>
<dbReference type="Proteomes" id="UP001165065">
    <property type="component" value="Unassembled WGS sequence"/>
</dbReference>
<comment type="caution">
    <text evidence="8">The sequence shown here is derived from an EMBL/GenBank/DDBJ whole genome shotgun (WGS) entry which is preliminary data.</text>
</comment>
<feature type="domain" description="Myosin motor" evidence="7">
    <location>
        <begin position="101"/>
        <end position="779"/>
    </location>
</feature>
<dbReference type="SMART" id="SM00242">
    <property type="entry name" value="MYSc"/>
    <property type="match status" value="1"/>
</dbReference>
<dbReference type="PRINTS" id="PR00193">
    <property type="entry name" value="MYOSINHEAVY"/>
</dbReference>
<evidence type="ECO:0000256" key="1">
    <source>
        <dbReference type="ARBA" id="ARBA00022741"/>
    </source>
</evidence>
<evidence type="ECO:0000313" key="8">
    <source>
        <dbReference type="EMBL" id="GMI30255.1"/>
    </source>
</evidence>
<keyword evidence="2 6" id="KW-0067">ATP-binding</keyword>
<feature type="region of interest" description="Actin-binding" evidence="6">
    <location>
        <begin position="682"/>
        <end position="704"/>
    </location>
</feature>
<reference evidence="9" key="1">
    <citation type="journal article" date="2023" name="Commun. Biol.">
        <title>Genome analysis of Parmales, the sister group of diatoms, reveals the evolutionary specialization of diatoms from phago-mixotrophs to photoautotrophs.</title>
        <authorList>
            <person name="Ban H."/>
            <person name="Sato S."/>
            <person name="Yoshikawa S."/>
            <person name="Yamada K."/>
            <person name="Nakamura Y."/>
            <person name="Ichinomiya M."/>
            <person name="Sato N."/>
            <person name="Blanc-Mathieu R."/>
            <person name="Endo H."/>
            <person name="Kuwata A."/>
            <person name="Ogata H."/>
        </authorList>
    </citation>
    <scope>NUCLEOTIDE SEQUENCE [LARGE SCALE GENOMIC DNA]</scope>
</reference>
<keyword evidence="9" id="KW-1185">Reference proteome</keyword>
<evidence type="ECO:0000256" key="3">
    <source>
        <dbReference type="ARBA" id="ARBA00023123"/>
    </source>
</evidence>
<dbReference type="GO" id="GO:0000146">
    <property type="term" value="F:microfilament motor activity"/>
    <property type="evidence" value="ECO:0007669"/>
    <property type="project" value="TreeGrafter"/>
</dbReference>
<dbReference type="EMBL" id="BRYA01000702">
    <property type="protein sequence ID" value="GMI30255.1"/>
    <property type="molecule type" value="Genomic_DNA"/>
</dbReference>
<dbReference type="SUPFAM" id="SSF52540">
    <property type="entry name" value="P-loop containing nucleoside triphosphate hydrolases"/>
    <property type="match status" value="1"/>
</dbReference>
<dbReference type="AlphaFoldDB" id="A0A9W7G2N5"/>
<dbReference type="FunFam" id="1.10.10.820:FF:000001">
    <property type="entry name" value="Myosin heavy chain"/>
    <property type="match status" value="1"/>
</dbReference>
<organism evidence="8 9">
    <name type="scientific">Triparma columacea</name>
    <dbReference type="NCBI Taxonomy" id="722753"/>
    <lineage>
        <taxon>Eukaryota</taxon>
        <taxon>Sar</taxon>
        <taxon>Stramenopiles</taxon>
        <taxon>Ochrophyta</taxon>
        <taxon>Bolidophyceae</taxon>
        <taxon>Parmales</taxon>
        <taxon>Triparmaceae</taxon>
        <taxon>Triparma</taxon>
    </lineage>
</organism>
<evidence type="ECO:0000259" key="7">
    <source>
        <dbReference type="PROSITE" id="PS51456"/>
    </source>
</evidence>
<proteinExistence type="inferred from homology"/>
<evidence type="ECO:0000256" key="6">
    <source>
        <dbReference type="PROSITE-ProRule" id="PRU00782"/>
    </source>
</evidence>
<dbReference type="OrthoDB" id="312459at2759"/>
<dbReference type="PROSITE" id="PS51456">
    <property type="entry name" value="MYOSIN_MOTOR"/>
    <property type="match status" value="1"/>
</dbReference>
<dbReference type="PANTHER" id="PTHR13140">
    <property type="entry name" value="MYOSIN"/>
    <property type="match status" value="1"/>
</dbReference>
<evidence type="ECO:0000256" key="2">
    <source>
        <dbReference type="ARBA" id="ARBA00022840"/>
    </source>
</evidence>
<dbReference type="CDD" id="cd00124">
    <property type="entry name" value="MYSc"/>
    <property type="match status" value="1"/>
</dbReference>
<dbReference type="InterPro" id="IPR036961">
    <property type="entry name" value="Kinesin_motor_dom_sf"/>
</dbReference>
<dbReference type="Gene3D" id="1.20.58.530">
    <property type="match status" value="1"/>
</dbReference>
<keyword evidence="5 6" id="KW-0009">Actin-binding</keyword>